<proteinExistence type="predicted"/>
<accession>A0ACB7RV48</accession>
<protein>
    <submittedName>
        <fullName evidence="1">Uncharacterized protein</fullName>
    </submittedName>
</protein>
<comment type="caution">
    <text evidence="1">The sequence shown here is derived from an EMBL/GenBank/DDBJ whole genome shotgun (WGS) entry which is preliminary data.</text>
</comment>
<name>A0ACB7RV48_HYAAI</name>
<keyword evidence="2" id="KW-1185">Reference proteome</keyword>
<organism evidence="1 2">
    <name type="scientific">Hyalomma asiaticum</name>
    <name type="common">Tick</name>
    <dbReference type="NCBI Taxonomy" id="266040"/>
    <lineage>
        <taxon>Eukaryota</taxon>
        <taxon>Metazoa</taxon>
        <taxon>Ecdysozoa</taxon>
        <taxon>Arthropoda</taxon>
        <taxon>Chelicerata</taxon>
        <taxon>Arachnida</taxon>
        <taxon>Acari</taxon>
        <taxon>Parasitiformes</taxon>
        <taxon>Ixodida</taxon>
        <taxon>Ixodoidea</taxon>
        <taxon>Ixodidae</taxon>
        <taxon>Hyalomminae</taxon>
        <taxon>Hyalomma</taxon>
    </lineage>
</organism>
<reference evidence="1" key="1">
    <citation type="submission" date="2020-05" db="EMBL/GenBank/DDBJ databases">
        <title>Large-scale comparative analyses of tick genomes elucidate their genetic diversity and vector capacities.</title>
        <authorList>
            <person name="Jia N."/>
            <person name="Wang J."/>
            <person name="Shi W."/>
            <person name="Du L."/>
            <person name="Sun Y."/>
            <person name="Zhan W."/>
            <person name="Jiang J."/>
            <person name="Wang Q."/>
            <person name="Zhang B."/>
            <person name="Ji P."/>
            <person name="Sakyi L.B."/>
            <person name="Cui X."/>
            <person name="Yuan T."/>
            <person name="Jiang B."/>
            <person name="Yang W."/>
            <person name="Lam T.T.-Y."/>
            <person name="Chang Q."/>
            <person name="Ding S."/>
            <person name="Wang X."/>
            <person name="Zhu J."/>
            <person name="Ruan X."/>
            <person name="Zhao L."/>
            <person name="Wei J."/>
            <person name="Que T."/>
            <person name="Du C."/>
            <person name="Cheng J."/>
            <person name="Dai P."/>
            <person name="Han X."/>
            <person name="Huang E."/>
            <person name="Gao Y."/>
            <person name="Liu J."/>
            <person name="Shao H."/>
            <person name="Ye R."/>
            <person name="Li L."/>
            <person name="Wei W."/>
            <person name="Wang X."/>
            <person name="Wang C."/>
            <person name="Yang T."/>
            <person name="Huo Q."/>
            <person name="Li W."/>
            <person name="Guo W."/>
            <person name="Chen H."/>
            <person name="Zhou L."/>
            <person name="Ni X."/>
            <person name="Tian J."/>
            <person name="Zhou Y."/>
            <person name="Sheng Y."/>
            <person name="Liu T."/>
            <person name="Pan Y."/>
            <person name="Xia L."/>
            <person name="Li J."/>
            <person name="Zhao F."/>
            <person name="Cao W."/>
        </authorList>
    </citation>
    <scope>NUCLEOTIDE SEQUENCE</scope>
    <source>
        <strain evidence="1">Hyas-2018</strain>
    </source>
</reference>
<evidence type="ECO:0000313" key="2">
    <source>
        <dbReference type="Proteomes" id="UP000821845"/>
    </source>
</evidence>
<dbReference type="Proteomes" id="UP000821845">
    <property type="component" value="Chromosome 7"/>
</dbReference>
<gene>
    <name evidence="1" type="ORF">HPB50_017545</name>
</gene>
<dbReference type="EMBL" id="CM023487">
    <property type="protein sequence ID" value="KAH6926365.1"/>
    <property type="molecule type" value="Genomic_DNA"/>
</dbReference>
<evidence type="ECO:0000313" key="1">
    <source>
        <dbReference type="EMBL" id="KAH6926365.1"/>
    </source>
</evidence>
<sequence>MHATPIRDLPVCISWPLFSDLSRLTCPQFLSELTKLFQKYRTSGSVYITMKRYDGKTKPKPRPEKLAANPIQPPAEYKCLLRAHAGPNKISTVINAKDVNRFQLAYANLLKGNIDGLKKKDKKKSTAKATQ</sequence>